<reference evidence="1 2" key="1">
    <citation type="submission" date="2019-06" db="EMBL/GenBank/DDBJ databases">
        <title>Whole genome shotgun sequence of Microbacterium testaceum NBRC 12675.</title>
        <authorList>
            <person name="Hosoyama A."/>
            <person name="Uohara A."/>
            <person name="Ohji S."/>
            <person name="Ichikawa N."/>
        </authorList>
    </citation>
    <scope>NUCLEOTIDE SEQUENCE [LARGE SCALE GENOMIC DNA]</scope>
    <source>
        <strain evidence="1 2">NBRC 12675</strain>
    </source>
</reference>
<organism evidence="1 2">
    <name type="scientific">Microbacterium testaceum</name>
    <name type="common">Aureobacterium testaceum</name>
    <name type="synonym">Brevibacterium testaceum</name>
    <dbReference type="NCBI Taxonomy" id="2033"/>
    <lineage>
        <taxon>Bacteria</taxon>
        <taxon>Bacillati</taxon>
        <taxon>Actinomycetota</taxon>
        <taxon>Actinomycetes</taxon>
        <taxon>Micrococcales</taxon>
        <taxon>Microbacteriaceae</taxon>
        <taxon>Microbacterium</taxon>
    </lineage>
</organism>
<proteinExistence type="predicted"/>
<dbReference type="RefSeq" id="WP_170210600.1">
    <property type="nucleotide sequence ID" value="NZ_BJML01000001.1"/>
</dbReference>
<comment type="caution">
    <text evidence="1">The sequence shown here is derived from an EMBL/GenBank/DDBJ whole genome shotgun (WGS) entry which is preliminary data.</text>
</comment>
<dbReference type="Proteomes" id="UP000319525">
    <property type="component" value="Unassembled WGS sequence"/>
</dbReference>
<dbReference type="GeneID" id="57146077"/>
<dbReference type="EMBL" id="BJML01000001">
    <property type="protein sequence ID" value="GEB44750.1"/>
    <property type="molecule type" value="Genomic_DNA"/>
</dbReference>
<name>A0A4Y3QKR1_MICTE</name>
<accession>A0A4Y3QKR1</accession>
<evidence type="ECO:0000313" key="2">
    <source>
        <dbReference type="Proteomes" id="UP000319525"/>
    </source>
</evidence>
<evidence type="ECO:0000313" key="1">
    <source>
        <dbReference type="EMBL" id="GEB44750.1"/>
    </source>
</evidence>
<gene>
    <name evidence="1" type="ORF">MTE01_06950</name>
</gene>
<dbReference type="AlphaFoldDB" id="A0A4Y3QKR1"/>
<sequence>MDIFLTAYLRPVADFLATYRTGDATRLSPLTAATKLPYRSAILARMNEHLRDHA</sequence>
<protein>
    <submittedName>
        <fullName evidence="1">Uncharacterized protein</fullName>
    </submittedName>
</protein>